<dbReference type="InterPro" id="IPR039637">
    <property type="entry name" value="CNOT7/CNOT8/Pop2"/>
</dbReference>
<reference evidence="15 16" key="1">
    <citation type="journal article" date="2023" name="Elife">
        <title>Identification of key yeast species and microbe-microbe interactions impacting larval growth of Drosophila in the wild.</title>
        <authorList>
            <person name="Mure A."/>
            <person name="Sugiura Y."/>
            <person name="Maeda R."/>
            <person name="Honda K."/>
            <person name="Sakurai N."/>
            <person name="Takahashi Y."/>
            <person name="Watada M."/>
            <person name="Katoh T."/>
            <person name="Gotoh A."/>
            <person name="Gotoh Y."/>
            <person name="Taniguchi I."/>
            <person name="Nakamura K."/>
            <person name="Hayashi T."/>
            <person name="Katayama T."/>
            <person name="Uemura T."/>
            <person name="Hattori Y."/>
        </authorList>
    </citation>
    <scope>NUCLEOTIDE SEQUENCE [LARGE SCALE GENOMIC DNA]</scope>
    <source>
        <strain evidence="15 16">SC-9</strain>
    </source>
</reference>
<evidence type="ECO:0000256" key="2">
    <source>
        <dbReference type="ARBA" id="ARBA00004123"/>
    </source>
</evidence>
<evidence type="ECO:0000256" key="4">
    <source>
        <dbReference type="ARBA" id="ARBA00008372"/>
    </source>
</evidence>
<dbReference type="AlphaFoldDB" id="A0AAV5QHX5"/>
<organism evidence="15 16">
    <name type="scientific">Saccharomycopsis crataegensis</name>
    <dbReference type="NCBI Taxonomy" id="43959"/>
    <lineage>
        <taxon>Eukaryota</taxon>
        <taxon>Fungi</taxon>
        <taxon>Dikarya</taxon>
        <taxon>Ascomycota</taxon>
        <taxon>Saccharomycotina</taxon>
        <taxon>Saccharomycetes</taxon>
        <taxon>Saccharomycopsidaceae</taxon>
        <taxon>Saccharomycopsis</taxon>
    </lineage>
</organism>
<comment type="similarity">
    <text evidence="4">Belongs to the CAF1 family.</text>
</comment>
<keyword evidence="16" id="KW-1185">Reference proteome</keyword>
<evidence type="ECO:0000256" key="13">
    <source>
        <dbReference type="ARBA" id="ARBA00023163"/>
    </source>
</evidence>
<keyword evidence="11" id="KW-0694">RNA-binding</keyword>
<dbReference type="InterPro" id="IPR006941">
    <property type="entry name" value="RNase_CAF1"/>
</dbReference>
<keyword evidence="14" id="KW-0539">Nucleus</keyword>
<evidence type="ECO:0000256" key="9">
    <source>
        <dbReference type="ARBA" id="ARBA00022801"/>
    </source>
</evidence>
<comment type="caution">
    <text evidence="15">The sequence shown here is derived from an EMBL/GenBank/DDBJ whole genome shotgun (WGS) entry which is preliminary data.</text>
</comment>
<evidence type="ECO:0000256" key="8">
    <source>
        <dbReference type="ARBA" id="ARBA00022723"/>
    </source>
</evidence>
<evidence type="ECO:0000256" key="1">
    <source>
        <dbReference type="ARBA" id="ARBA00001663"/>
    </source>
</evidence>
<evidence type="ECO:0000256" key="10">
    <source>
        <dbReference type="ARBA" id="ARBA00022839"/>
    </source>
</evidence>
<gene>
    <name evidence="15" type="ORF">DASC09_013050</name>
</gene>
<name>A0AAV5QHX5_9ASCO</name>
<dbReference type="RefSeq" id="XP_064850980.1">
    <property type="nucleotide sequence ID" value="XM_064994908.1"/>
</dbReference>
<evidence type="ECO:0000256" key="5">
    <source>
        <dbReference type="ARBA" id="ARBA00012161"/>
    </source>
</evidence>
<evidence type="ECO:0000256" key="7">
    <source>
        <dbReference type="ARBA" id="ARBA00022722"/>
    </source>
</evidence>
<evidence type="ECO:0000313" key="15">
    <source>
        <dbReference type="EMBL" id="GMM33980.1"/>
    </source>
</evidence>
<comment type="subcellular location">
    <subcellularLocation>
        <location evidence="3">Cytoplasm</location>
    </subcellularLocation>
    <subcellularLocation>
        <location evidence="2">Nucleus</location>
    </subcellularLocation>
</comment>
<proteinExistence type="inferred from homology"/>
<evidence type="ECO:0000256" key="12">
    <source>
        <dbReference type="ARBA" id="ARBA00023015"/>
    </source>
</evidence>
<keyword evidence="8" id="KW-0479">Metal-binding</keyword>
<dbReference type="GO" id="GO:0004535">
    <property type="term" value="F:poly(A)-specific ribonuclease activity"/>
    <property type="evidence" value="ECO:0007669"/>
    <property type="project" value="UniProtKB-EC"/>
</dbReference>
<dbReference type="GO" id="GO:0030014">
    <property type="term" value="C:CCR4-NOT complex"/>
    <property type="evidence" value="ECO:0007669"/>
    <property type="project" value="InterPro"/>
</dbReference>
<keyword evidence="7" id="KW-0540">Nuclease</keyword>
<evidence type="ECO:0000256" key="3">
    <source>
        <dbReference type="ARBA" id="ARBA00004496"/>
    </source>
</evidence>
<keyword evidence="12" id="KW-0805">Transcription regulation</keyword>
<dbReference type="GO" id="GO:0003723">
    <property type="term" value="F:RNA binding"/>
    <property type="evidence" value="ECO:0007669"/>
    <property type="project" value="UniProtKB-KW"/>
</dbReference>
<dbReference type="EMBL" id="BTFZ01000002">
    <property type="protein sequence ID" value="GMM33980.1"/>
    <property type="molecule type" value="Genomic_DNA"/>
</dbReference>
<dbReference type="GO" id="GO:0046872">
    <property type="term" value="F:metal ion binding"/>
    <property type="evidence" value="ECO:0007669"/>
    <property type="project" value="UniProtKB-KW"/>
</dbReference>
<evidence type="ECO:0000256" key="14">
    <source>
        <dbReference type="ARBA" id="ARBA00023242"/>
    </source>
</evidence>
<dbReference type="InterPro" id="IPR036397">
    <property type="entry name" value="RNaseH_sf"/>
</dbReference>
<comment type="catalytic activity">
    <reaction evidence="1">
        <text>Exonucleolytic cleavage of poly(A) to 5'-AMP.</text>
        <dbReference type="EC" id="3.1.13.4"/>
    </reaction>
</comment>
<dbReference type="GeneID" id="90071959"/>
<keyword evidence="10" id="KW-0269">Exonuclease</keyword>
<protein>
    <recommendedName>
        <fullName evidence="5">poly(A)-specific ribonuclease</fullName>
        <ecNumber evidence="5">3.1.13.4</ecNumber>
    </recommendedName>
</protein>
<accession>A0AAV5QHX5</accession>
<dbReference type="InterPro" id="IPR012337">
    <property type="entry name" value="RNaseH-like_sf"/>
</dbReference>
<dbReference type="GO" id="GO:0005737">
    <property type="term" value="C:cytoplasm"/>
    <property type="evidence" value="ECO:0007669"/>
    <property type="project" value="UniProtKB-SubCell"/>
</dbReference>
<dbReference type="Proteomes" id="UP001360560">
    <property type="component" value="Unassembled WGS sequence"/>
</dbReference>
<dbReference type="PANTHER" id="PTHR10797">
    <property type="entry name" value="CCR4-NOT TRANSCRIPTION COMPLEX SUBUNIT"/>
    <property type="match status" value="1"/>
</dbReference>
<evidence type="ECO:0000313" key="16">
    <source>
        <dbReference type="Proteomes" id="UP001360560"/>
    </source>
</evidence>
<sequence>MQYYMQQPQQSNLNIQQRQQQQVNLNNIKLNQQQGSNPNLNLNINPNQINLVGSNNVNSSNSNANSSQSALNVLNNGLNPQLLQQQQNQARLVAQQQSQTRGQQQQLLPTAGVYNPQPSGYNPMGNMLTGNDISGASIGVPAGLVNHGSGNAVGTAAINAGSNSTSINATSININTLLQQQQQQQAQQQVQQQQLMGTNTQSVISEPDLIKEVWNYNMHEEFGVIRKLVKKFKFISLSTEIPGIIARPIGKFTNVNDYHYQTMRVNSDITNMIQLSITLSDSNGKKPTNYNASLSSTWQFNFKFDLKDEMFGSESINDLRMTGVNFEKFDKFGIEHNEFAELLIDSGLILGSDSDITWISFNCGYDFGFLSSLLINNLMPNESEDFLWWCHKFYHKFYDIKYISLHQSNLFPNNGSPSNNTNSHTANTNHISGFNGSNILSGSNNNNGNNASTSSGEVNFKRFNLENLADNLGIPVQQSSYLQSGNQSLLTSICFFELRRLISLSSGNANKDGDGLETFKNLVWGIDKNNEMLLNNAAVNLGSNVNNNGGGISSFNMAAAIAAAVENNTGGGNVNNNTNMGMGTPLQHAINMGMNVGSPMYLSR</sequence>
<dbReference type="Gene3D" id="3.30.420.10">
    <property type="entry name" value="Ribonuclease H-like superfamily/Ribonuclease H"/>
    <property type="match status" value="1"/>
</dbReference>
<keyword evidence="13" id="KW-0804">Transcription</keyword>
<evidence type="ECO:0000256" key="6">
    <source>
        <dbReference type="ARBA" id="ARBA00022490"/>
    </source>
</evidence>
<keyword evidence="9" id="KW-0378">Hydrolase</keyword>
<keyword evidence="6" id="KW-0963">Cytoplasm</keyword>
<dbReference type="SUPFAM" id="SSF53098">
    <property type="entry name" value="Ribonuclease H-like"/>
    <property type="match status" value="1"/>
</dbReference>
<dbReference type="Pfam" id="PF04857">
    <property type="entry name" value="CAF1"/>
    <property type="match status" value="1"/>
</dbReference>
<evidence type="ECO:0000256" key="11">
    <source>
        <dbReference type="ARBA" id="ARBA00022884"/>
    </source>
</evidence>
<dbReference type="EC" id="3.1.13.4" evidence="5"/>
<dbReference type="GO" id="GO:0005634">
    <property type="term" value="C:nucleus"/>
    <property type="evidence" value="ECO:0007669"/>
    <property type="project" value="UniProtKB-SubCell"/>
</dbReference>